<feature type="region of interest" description="Disordered" evidence="1">
    <location>
        <begin position="26"/>
        <end position="52"/>
    </location>
</feature>
<dbReference type="Proteomes" id="UP001239213">
    <property type="component" value="Unassembled WGS sequence"/>
</dbReference>
<sequence>MQTSPLQNMDHPCDRVLSVACWSKQDPSGLSLSTPSRPSSPPQVRRQLSTEGSRKPLFCTYLSLRSRVRRQRDTQEGTPLCRNMRALAFCLRFLLAPVNCHANGWVGSLPLATV</sequence>
<name>A0AAI9VA80_9PEZI</name>
<proteinExistence type="predicted"/>
<comment type="caution">
    <text evidence="2">The sequence shown here is derived from an EMBL/GenBank/DDBJ whole genome shotgun (WGS) entry which is preliminary data.</text>
</comment>
<evidence type="ECO:0000313" key="2">
    <source>
        <dbReference type="EMBL" id="KAK1473231.1"/>
    </source>
</evidence>
<protein>
    <submittedName>
        <fullName evidence="2">Uncharacterized protein</fullName>
    </submittedName>
</protein>
<feature type="compositionally biased region" description="Low complexity" evidence="1">
    <location>
        <begin position="27"/>
        <end position="49"/>
    </location>
</feature>
<evidence type="ECO:0000256" key="1">
    <source>
        <dbReference type="SAM" id="MobiDB-lite"/>
    </source>
</evidence>
<accession>A0AAI9VA80</accession>
<evidence type="ECO:0000313" key="3">
    <source>
        <dbReference type="Proteomes" id="UP001239213"/>
    </source>
</evidence>
<keyword evidence="3" id="KW-1185">Reference proteome</keyword>
<dbReference type="EMBL" id="MPDP01000175">
    <property type="protein sequence ID" value="KAK1473231.1"/>
    <property type="molecule type" value="Genomic_DNA"/>
</dbReference>
<dbReference type="AlphaFoldDB" id="A0AAI9VA80"/>
<organism evidence="2 3">
    <name type="scientific">Colletotrichum cuscutae</name>
    <dbReference type="NCBI Taxonomy" id="1209917"/>
    <lineage>
        <taxon>Eukaryota</taxon>
        <taxon>Fungi</taxon>
        <taxon>Dikarya</taxon>
        <taxon>Ascomycota</taxon>
        <taxon>Pezizomycotina</taxon>
        <taxon>Sordariomycetes</taxon>
        <taxon>Hypocreomycetidae</taxon>
        <taxon>Glomerellales</taxon>
        <taxon>Glomerellaceae</taxon>
        <taxon>Colletotrichum</taxon>
        <taxon>Colletotrichum acutatum species complex</taxon>
    </lineage>
</organism>
<gene>
    <name evidence="2" type="ORF">CCUS01_17211</name>
</gene>
<reference evidence="2" key="1">
    <citation type="submission" date="2016-11" db="EMBL/GenBank/DDBJ databases">
        <title>The genome sequence of Colletotrichum cuscutae.</title>
        <authorList>
            <person name="Baroncelli R."/>
        </authorList>
    </citation>
    <scope>NUCLEOTIDE SEQUENCE</scope>
    <source>
        <strain evidence="2">IMI 304802</strain>
    </source>
</reference>